<keyword evidence="2" id="KW-1185">Reference proteome</keyword>
<reference evidence="1" key="1">
    <citation type="submission" date="2023-10" db="EMBL/GenBank/DDBJ databases">
        <authorList>
            <person name="Domelevo Entfellner J.-B."/>
        </authorList>
    </citation>
    <scope>NUCLEOTIDE SEQUENCE</scope>
</reference>
<gene>
    <name evidence="1" type="ORF">AYBTSS11_LOCUS26763</name>
</gene>
<dbReference type="EMBL" id="OY731406">
    <property type="protein sequence ID" value="CAJ1974683.1"/>
    <property type="molecule type" value="Genomic_DNA"/>
</dbReference>
<name>A0AA86SXC0_9FABA</name>
<dbReference type="Proteomes" id="UP001189624">
    <property type="component" value="Chromosome 9"/>
</dbReference>
<accession>A0AA86SXC0</accession>
<sequence>MGMGLIGRVKDYSCVVWSTRELCWVNEERVMVERDDEGRVIMAPKADLQGADSWCKDQSDVDLHDNDIRIIRISAGATVSTSALVW</sequence>
<dbReference type="AlphaFoldDB" id="A0AA86SXC0"/>
<dbReference type="Gramene" id="rna-AYBTSS11_LOCUS26763">
    <property type="protein sequence ID" value="CAJ1974683.1"/>
    <property type="gene ID" value="gene-AYBTSS11_LOCUS26763"/>
</dbReference>
<proteinExistence type="predicted"/>
<evidence type="ECO:0000313" key="1">
    <source>
        <dbReference type="EMBL" id="CAJ1974683.1"/>
    </source>
</evidence>
<protein>
    <submittedName>
        <fullName evidence="1">Uncharacterized protein</fullName>
    </submittedName>
</protein>
<organism evidence="1 2">
    <name type="scientific">Sphenostylis stenocarpa</name>
    <dbReference type="NCBI Taxonomy" id="92480"/>
    <lineage>
        <taxon>Eukaryota</taxon>
        <taxon>Viridiplantae</taxon>
        <taxon>Streptophyta</taxon>
        <taxon>Embryophyta</taxon>
        <taxon>Tracheophyta</taxon>
        <taxon>Spermatophyta</taxon>
        <taxon>Magnoliopsida</taxon>
        <taxon>eudicotyledons</taxon>
        <taxon>Gunneridae</taxon>
        <taxon>Pentapetalae</taxon>
        <taxon>rosids</taxon>
        <taxon>fabids</taxon>
        <taxon>Fabales</taxon>
        <taxon>Fabaceae</taxon>
        <taxon>Papilionoideae</taxon>
        <taxon>50 kb inversion clade</taxon>
        <taxon>NPAAA clade</taxon>
        <taxon>indigoferoid/millettioid clade</taxon>
        <taxon>Phaseoleae</taxon>
        <taxon>Sphenostylis</taxon>
    </lineage>
</organism>
<evidence type="ECO:0000313" key="2">
    <source>
        <dbReference type="Proteomes" id="UP001189624"/>
    </source>
</evidence>